<keyword evidence="3" id="KW-1185">Reference proteome</keyword>
<dbReference type="RefSeq" id="NP_506818.2">
    <property type="nucleotide sequence ID" value="NM_074417.2"/>
</dbReference>
<dbReference type="PIR" id="T24051">
    <property type="entry name" value="T24051"/>
</dbReference>
<dbReference type="HOGENOM" id="CLU_042960_0_0_1"/>
<dbReference type="GeneID" id="187712"/>
<keyword evidence="1" id="KW-1133">Transmembrane helix</keyword>
<dbReference type="KEGG" id="cel:CELE_R08H2.5"/>
<feature type="transmembrane region" description="Helical" evidence="1">
    <location>
        <begin position="151"/>
        <end position="171"/>
    </location>
</feature>
<dbReference type="AlphaFoldDB" id="O17988"/>
<dbReference type="CTD" id="187712"/>
<evidence type="ECO:0000313" key="4">
    <source>
        <dbReference type="WormBase" id="R08H2.5"/>
    </source>
</evidence>
<dbReference type="FunCoup" id="O17988">
    <property type="interactions" value="80"/>
</dbReference>
<dbReference type="PANTHER" id="PTHR22941:SF51">
    <property type="entry name" value="SERPENTINE RECEPTOR, CLASS H-RELATED"/>
    <property type="match status" value="1"/>
</dbReference>
<dbReference type="Pfam" id="PF10318">
    <property type="entry name" value="7TM_GPCR_Srh"/>
    <property type="match status" value="1"/>
</dbReference>
<keyword evidence="1" id="KW-0812">Transmembrane</keyword>
<gene>
    <name evidence="2 4" type="primary">srh-122</name>
    <name evidence="2" type="ORF">CELE_R08H2.5</name>
    <name evidence="4" type="ORF">R08H2.5</name>
</gene>
<dbReference type="PhylomeDB" id="O17988"/>
<reference evidence="2 3" key="1">
    <citation type="journal article" date="1998" name="Science">
        <title>Genome sequence of the nematode C. elegans: a platform for investigating biology.</title>
        <authorList>
            <consortium name="The C. elegans sequencing consortium"/>
            <person name="Sulson J.E."/>
            <person name="Waterston R."/>
        </authorList>
    </citation>
    <scope>NUCLEOTIDE SEQUENCE [LARGE SCALE GENOMIC DNA]</scope>
    <source>
        <strain evidence="2 3">Bristol N2</strain>
    </source>
</reference>
<dbReference type="InterPro" id="IPR019422">
    <property type="entry name" value="7TM_GPCR_serpentine_rcpt_Srh"/>
</dbReference>
<dbReference type="UCSC" id="R08H2.5">
    <property type="organism name" value="c. elegans"/>
</dbReference>
<dbReference type="eggNOG" id="ENOG502TFHX">
    <property type="taxonomic scope" value="Eukaryota"/>
</dbReference>
<dbReference type="InParanoid" id="O17988"/>
<keyword evidence="1" id="KW-0472">Membrane</keyword>
<dbReference type="PaxDb" id="6239-R08H2.5"/>
<proteinExistence type="predicted"/>
<feature type="transmembrane region" description="Helical" evidence="1">
    <location>
        <begin position="293"/>
        <end position="314"/>
    </location>
</feature>
<sequence>MSSALEDYFARNYSNCNSNYSFFDTWRSIISFSKIIQLVSLPFQVLAFYVILYKTPVAMKISKIPLLINHFFCAQLDVVLCTLCPLYIFLPMSAVSCVGLLSWLGVPTLLQLSIIIVVEICAALSYIYLFESRASSLHTNRFRITSTKYRIIYYCIVLFPALFLAPLLKFFPEDQSIAKLDALRSYPCPAQEFFTTSVLVVLIDHDMRKYAILPSAITVLSVIGHFLFHMVCLVYCIYLFPSKVVSKETQEKQKTFLVSVLFQTSIPFIVGIIPLGVVFALNSVGYYSQKVMNLTFCCVILHGLFESVGVIVVHKPYRNAIGLKFASLKFGKPGVPIRIEPTQGNFTRDITNF</sequence>
<evidence type="ECO:0000313" key="2">
    <source>
        <dbReference type="EMBL" id="CAB04631.2"/>
    </source>
</evidence>
<organism evidence="2 3">
    <name type="scientific">Caenorhabditis elegans</name>
    <dbReference type="NCBI Taxonomy" id="6239"/>
    <lineage>
        <taxon>Eukaryota</taxon>
        <taxon>Metazoa</taxon>
        <taxon>Ecdysozoa</taxon>
        <taxon>Nematoda</taxon>
        <taxon>Chromadorea</taxon>
        <taxon>Rhabditida</taxon>
        <taxon>Rhabditina</taxon>
        <taxon>Rhabditomorpha</taxon>
        <taxon>Rhabditoidea</taxon>
        <taxon>Rhabditidae</taxon>
        <taxon>Peloderinae</taxon>
        <taxon>Caenorhabditis</taxon>
    </lineage>
</organism>
<dbReference type="InterPro" id="IPR053220">
    <property type="entry name" value="Nematode_rcpt-like_serp_H"/>
</dbReference>
<dbReference type="AGR" id="WB:WBGene00005340"/>
<feature type="transmembrane region" description="Helical" evidence="1">
    <location>
        <begin position="64"/>
        <end position="89"/>
    </location>
</feature>
<feature type="transmembrane region" description="Helical" evidence="1">
    <location>
        <begin position="29"/>
        <end position="52"/>
    </location>
</feature>
<dbReference type="WormBase" id="R08H2.5">
    <property type="protein sequence ID" value="CE33157"/>
    <property type="gene ID" value="WBGene00005340"/>
    <property type="gene designation" value="srh-122"/>
</dbReference>
<feature type="transmembrane region" description="Helical" evidence="1">
    <location>
        <begin position="216"/>
        <end position="240"/>
    </location>
</feature>
<keyword evidence="2" id="KW-0675">Receptor</keyword>
<protein>
    <submittedName>
        <fullName evidence="2">Serpentine Receptor, class H</fullName>
    </submittedName>
</protein>
<feature type="transmembrane region" description="Helical" evidence="1">
    <location>
        <begin position="260"/>
        <end position="281"/>
    </location>
</feature>
<dbReference type="EMBL" id="BX284605">
    <property type="protein sequence ID" value="CAB04631.2"/>
    <property type="molecule type" value="Genomic_DNA"/>
</dbReference>
<feature type="transmembrane region" description="Helical" evidence="1">
    <location>
        <begin position="109"/>
        <end position="130"/>
    </location>
</feature>
<dbReference type="Proteomes" id="UP000001940">
    <property type="component" value="Chromosome V"/>
</dbReference>
<accession>O17988</accession>
<evidence type="ECO:0000313" key="3">
    <source>
        <dbReference type="Proteomes" id="UP000001940"/>
    </source>
</evidence>
<dbReference type="PANTHER" id="PTHR22941">
    <property type="entry name" value="SERPENTINE RECEPTOR"/>
    <property type="match status" value="1"/>
</dbReference>
<name>O17988_CAEEL</name>
<evidence type="ECO:0000256" key="1">
    <source>
        <dbReference type="SAM" id="Phobius"/>
    </source>
</evidence>